<evidence type="ECO:0000256" key="8">
    <source>
        <dbReference type="RuleBase" id="RU280816"/>
    </source>
</evidence>
<keyword evidence="4 8" id="KW-0611">Plant defense</keyword>
<feature type="transmembrane region" description="Helical" evidence="9">
    <location>
        <begin position="125"/>
        <end position="146"/>
    </location>
</feature>
<evidence type="ECO:0000256" key="6">
    <source>
        <dbReference type="ARBA" id="ARBA00023136"/>
    </source>
</evidence>
<dbReference type="GO" id="GO:0005516">
    <property type="term" value="F:calmodulin binding"/>
    <property type="evidence" value="ECO:0007669"/>
    <property type="project" value="UniProtKB-KW"/>
</dbReference>
<evidence type="ECO:0000256" key="7">
    <source>
        <dbReference type="ARBA" id="ARBA00023265"/>
    </source>
</evidence>
<comment type="function">
    <text evidence="8">May be involved in modulation of pathogen defense and leaf cell death.</text>
</comment>
<protein>
    <recommendedName>
        <fullName evidence="8">MLO-like protein</fullName>
    </recommendedName>
</protein>
<dbReference type="GO" id="GO:0006952">
    <property type="term" value="P:defense response"/>
    <property type="evidence" value="ECO:0007669"/>
    <property type="project" value="UniProtKB-KW"/>
</dbReference>
<feature type="transmembrane region" description="Helical" evidence="9">
    <location>
        <begin position="331"/>
        <end position="353"/>
    </location>
</feature>
<evidence type="ECO:0000256" key="9">
    <source>
        <dbReference type="SAM" id="Phobius"/>
    </source>
</evidence>
<evidence type="ECO:0000256" key="4">
    <source>
        <dbReference type="ARBA" id="ARBA00022821"/>
    </source>
</evidence>
<gene>
    <name evidence="8" type="primary">MLO</name>
    <name evidence="10" type="ORF">KI387_021358</name>
</gene>
<proteinExistence type="inferred from homology"/>
<evidence type="ECO:0000256" key="5">
    <source>
        <dbReference type="ARBA" id="ARBA00022989"/>
    </source>
</evidence>
<organism evidence="10 11">
    <name type="scientific">Taxus chinensis</name>
    <name type="common">Chinese yew</name>
    <name type="synonym">Taxus wallichiana var. chinensis</name>
    <dbReference type="NCBI Taxonomy" id="29808"/>
    <lineage>
        <taxon>Eukaryota</taxon>
        <taxon>Viridiplantae</taxon>
        <taxon>Streptophyta</taxon>
        <taxon>Embryophyta</taxon>
        <taxon>Tracheophyta</taxon>
        <taxon>Spermatophyta</taxon>
        <taxon>Pinopsida</taxon>
        <taxon>Pinidae</taxon>
        <taxon>Conifers II</taxon>
        <taxon>Cupressales</taxon>
        <taxon>Taxaceae</taxon>
        <taxon>Taxus</taxon>
    </lineage>
</organism>
<dbReference type="GO" id="GO:0016020">
    <property type="term" value="C:membrane"/>
    <property type="evidence" value="ECO:0007669"/>
    <property type="project" value="UniProtKB-SubCell"/>
</dbReference>
<dbReference type="InterPro" id="IPR004326">
    <property type="entry name" value="Mlo"/>
</dbReference>
<evidence type="ECO:0000256" key="2">
    <source>
        <dbReference type="ARBA" id="ARBA00006574"/>
    </source>
</evidence>
<comment type="domain">
    <text evidence="8">The C-terminus contains a calmodulin-binding domain, which binds calmodulin in a calcium-dependent fashion.</text>
</comment>
<dbReference type="EMBL" id="JAHRHJ020000004">
    <property type="protein sequence ID" value="KAH9319589.1"/>
    <property type="molecule type" value="Genomic_DNA"/>
</dbReference>
<comment type="similarity">
    <text evidence="2 8">Belongs to the MLO family.</text>
</comment>
<keyword evidence="3 8" id="KW-0812">Transmembrane</keyword>
<dbReference type="AlphaFoldDB" id="A0AA38GD90"/>
<evidence type="ECO:0000256" key="3">
    <source>
        <dbReference type="ARBA" id="ARBA00022692"/>
    </source>
</evidence>
<sequence>WLQKHHKKALNGALDKIKSELMLIGFISLLLPIGAKPISMICISEHLADTMLPCRIKALHSKLKATKSERSHHRKLFWEGVLSAVGTSTKLPLRRILNSDSTRVSHHCANKGLVSLVSQEALHQLHIFIFVLAFFHVLYSVLTMVLGREKMRKWKAWEKTSEEYYSYHDQREPIKFTHETSFGKRHMSYCVEKPILNYIECFFRQFMGSVHRVDYLTLRHGFITRHSLGHTKFDFHRYLQRILDEDFKLVVGISPPLWSFAVVFLVLNVNGWWTFFWLSFVPLLIIIMVGTKLERVITKMALEIQEKHPVVKGTPLVNPDDRLFWFGRPKWILSLIHFSLFQNAFEMAFFIWTWGQFGLSSCFHEAGVIITRVILGTFALFLCSYITLPLYALVSEMGCRMNIRGLFEEELSHALEKWCDKARRLNKLHINSKQESSGSMPLPLPLPLSKLRKCKSEGDLQQLPPKFFFTI</sequence>
<reference evidence="10 11" key="1">
    <citation type="journal article" date="2021" name="Nat. Plants">
        <title>The Taxus genome provides insights into paclitaxel biosynthesis.</title>
        <authorList>
            <person name="Xiong X."/>
            <person name="Gou J."/>
            <person name="Liao Q."/>
            <person name="Li Y."/>
            <person name="Zhou Q."/>
            <person name="Bi G."/>
            <person name="Li C."/>
            <person name="Du R."/>
            <person name="Wang X."/>
            <person name="Sun T."/>
            <person name="Guo L."/>
            <person name="Liang H."/>
            <person name="Lu P."/>
            <person name="Wu Y."/>
            <person name="Zhang Z."/>
            <person name="Ro D.K."/>
            <person name="Shang Y."/>
            <person name="Huang S."/>
            <person name="Yan J."/>
        </authorList>
    </citation>
    <scope>NUCLEOTIDE SEQUENCE [LARGE SCALE GENOMIC DNA]</scope>
    <source>
        <strain evidence="10">Ta-2019</strain>
    </source>
</reference>
<evidence type="ECO:0000313" key="10">
    <source>
        <dbReference type="EMBL" id="KAH9319589.1"/>
    </source>
</evidence>
<dbReference type="Pfam" id="PF03094">
    <property type="entry name" value="Mlo"/>
    <property type="match status" value="1"/>
</dbReference>
<keyword evidence="8" id="KW-0112">Calmodulin-binding</keyword>
<evidence type="ECO:0000256" key="1">
    <source>
        <dbReference type="ARBA" id="ARBA00004141"/>
    </source>
</evidence>
<dbReference type="OMA" id="NDASTEM"/>
<feature type="transmembrane region" description="Helical" evidence="9">
    <location>
        <begin position="373"/>
        <end position="394"/>
    </location>
</feature>
<dbReference type="PANTHER" id="PTHR31942">
    <property type="entry name" value="MLO-LIKE PROTEIN 1"/>
    <property type="match status" value="1"/>
</dbReference>
<keyword evidence="6 8" id="KW-0472">Membrane</keyword>
<keyword evidence="7 8" id="KW-0568">Pathogenesis-related protein</keyword>
<feature type="transmembrane region" description="Helical" evidence="9">
    <location>
        <begin position="21"/>
        <end position="43"/>
    </location>
</feature>
<keyword evidence="5 8" id="KW-1133">Transmembrane helix</keyword>
<keyword evidence="11" id="KW-1185">Reference proteome</keyword>
<feature type="transmembrane region" description="Helical" evidence="9">
    <location>
        <begin position="272"/>
        <end position="290"/>
    </location>
</feature>
<evidence type="ECO:0000313" key="11">
    <source>
        <dbReference type="Proteomes" id="UP000824469"/>
    </source>
</evidence>
<dbReference type="PANTHER" id="PTHR31942:SF52">
    <property type="entry name" value="MLO-LIKE PROTEIN 1"/>
    <property type="match status" value="1"/>
</dbReference>
<feature type="non-terminal residue" evidence="10">
    <location>
        <position position="1"/>
    </location>
</feature>
<accession>A0AA38GD90</accession>
<feature type="transmembrane region" description="Helical" evidence="9">
    <location>
        <begin position="247"/>
        <end position="266"/>
    </location>
</feature>
<comment type="subcellular location">
    <subcellularLocation>
        <location evidence="1 8">Membrane</location>
        <topology evidence="1 8">Multi-pass membrane protein</topology>
    </subcellularLocation>
</comment>
<comment type="caution">
    <text evidence="10">The sequence shown here is derived from an EMBL/GenBank/DDBJ whole genome shotgun (WGS) entry which is preliminary data.</text>
</comment>
<name>A0AA38GD90_TAXCH</name>
<dbReference type="Proteomes" id="UP000824469">
    <property type="component" value="Unassembled WGS sequence"/>
</dbReference>